<dbReference type="GO" id="GO:0005737">
    <property type="term" value="C:cytoplasm"/>
    <property type="evidence" value="ECO:0007669"/>
    <property type="project" value="UniProtKB-SubCell"/>
</dbReference>
<sequence length="938" mass="105390">MKQRFSYLDLRLAVNELEGIILGCRLQNIYSLEDSPRHFSFKFDAKSEGKTHVIVDPGIRIHTTKFQHPTTQYPSGFVSKLRKHLKTRRVSELLVPAGNRLLVMSFSNGLYHLVLEFFSGGNIILLDEKLKILAVYRNVKAFGDQPRVAVGEYFSLEFDQKSVSTVTVDEVSQWIGADRLGKVIYSKISDPSSSMIEYCLAQHGLDPKKNEGDPQNVADAVQEALDWAHKLISQNVNAGYLLKKAGESSSQEFEPFVEYFEGEKAKNPDLEIQSFPTYNETVDEHFGAILTNLQTSRVDQLRKVAEARLEAARNEKENRVRGLEEVQSQNEQKGLALQMNSDLVDGAIQAVSQLLDQGMDWVDIDSLIKLEKQKGNSVAQHISKLSLERNRITLDLQYENDEGESDHISVLVDLAKSSWANSRDYFNVKRAAGAKKEKTLEHAEKAYKSAEMKIKRDLEKNLTKNANATKTLHTIRQPYWFEKFYWFLSSDNILVIGGRDDLQNELLIRRYFEKDDVLVHSDAPGAAVLIVKLPQGKEPSPQVLNQAASFCLATCAKAWDARFGGPSWWVSRSKVPRINAKGDPITVADVAMGPRNNMLPTPIDMGITFMWQTPDIVQLSENLQLDSDDEFPDTQLDSDDEFPDTQVDSEDEFSDTRVDSQDDAKSVESASPEPVEPGLPTPELSDSELPPQGSDIAKASDLKESEKTHSIEEAEEDSDSESSHNGSVRDTSSPQPESRKVRGKNKKLKKLRKYLDQDEEDRRAAMERLGTLKGLAKAEQEEKERQEKRAQQIAQQKQHQERKRQAELDRISSETVEDVSLPTNLSGVPPKDESHLIAAVPMFAPWSSLQKAKYKVKIVPGTMKKGKATQEAVRIMVNQKDNMPTDKEKKLIEAIRPQDLQMIVPVKTMQIGGATSKLPAKNSKQGNKSTGGKSKKKK</sequence>
<dbReference type="STRING" id="45607.A0A2T0FBQ3"/>
<evidence type="ECO:0000259" key="9">
    <source>
        <dbReference type="Pfam" id="PF11923"/>
    </source>
</evidence>
<dbReference type="PANTHER" id="PTHR15239:SF6">
    <property type="entry name" value="RIBOSOME QUALITY CONTROL COMPLEX SUBUNIT NEMF"/>
    <property type="match status" value="1"/>
</dbReference>
<feature type="compositionally biased region" description="Basic and acidic residues" evidence="7">
    <location>
        <begin position="654"/>
        <end position="666"/>
    </location>
</feature>
<feature type="compositionally biased region" description="Basic and acidic residues" evidence="7">
    <location>
        <begin position="698"/>
        <end position="712"/>
    </location>
</feature>
<evidence type="ECO:0000256" key="1">
    <source>
        <dbReference type="ARBA" id="ARBA00004496"/>
    </source>
</evidence>
<gene>
    <name evidence="10" type="ORF">B9G98_00063</name>
</gene>
<dbReference type="GO" id="GO:0072344">
    <property type="term" value="P:rescue of stalled ribosome"/>
    <property type="evidence" value="ECO:0007669"/>
    <property type="project" value="TreeGrafter"/>
</dbReference>
<dbReference type="Gene3D" id="2.30.310.10">
    <property type="entry name" value="ibrinogen binding protein from staphylococcus aureus domain"/>
    <property type="match status" value="1"/>
</dbReference>
<dbReference type="PANTHER" id="PTHR15239">
    <property type="entry name" value="NUCLEAR EXPORT MEDIATOR FACTOR NEMF"/>
    <property type="match status" value="1"/>
</dbReference>
<dbReference type="GeneID" id="36513812"/>
<dbReference type="GO" id="GO:1990116">
    <property type="term" value="P:ribosome-associated ubiquitin-dependent protein catabolic process"/>
    <property type="evidence" value="ECO:0007669"/>
    <property type="project" value="TreeGrafter"/>
</dbReference>
<dbReference type="RefSeq" id="XP_024662389.1">
    <property type="nucleotide sequence ID" value="XM_024806621.1"/>
</dbReference>
<feature type="compositionally biased region" description="Polar residues" evidence="7">
    <location>
        <begin position="724"/>
        <end position="736"/>
    </location>
</feature>
<protein>
    <recommendedName>
        <fullName evidence="5">Ribosome quality control complex subunit 2</fullName>
    </recommendedName>
</protein>
<feature type="compositionally biased region" description="Acidic residues" evidence="7">
    <location>
        <begin position="627"/>
        <end position="653"/>
    </location>
</feature>
<accession>A0A2T0FBQ3</accession>
<evidence type="ECO:0000256" key="2">
    <source>
        <dbReference type="ARBA" id="ARBA00008318"/>
    </source>
</evidence>
<feature type="compositionally biased region" description="Basic and acidic residues" evidence="7">
    <location>
        <begin position="753"/>
        <end position="766"/>
    </location>
</feature>
<dbReference type="Pfam" id="PF11923">
    <property type="entry name" value="NFACT-C"/>
    <property type="match status" value="1"/>
</dbReference>
<feature type="compositionally biased region" description="Low complexity" evidence="7">
    <location>
        <begin position="921"/>
        <end position="932"/>
    </location>
</feature>
<dbReference type="InterPro" id="IPR008532">
    <property type="entry name" value="NFACT_RNA-bd"/>
</dbReference>
<dbReference type="Pfam" id="PF05670">
    <property type="entry name" value="NFACT-R_1"/>
    <property type="match status" value="1"/>
</dbReference>
<dbReference type="InterPro" id="IPR021846">
    <property type="entry name" value="NFACT-C"/>
</dbReference>
<evidence type="ECO:0000256" key="7">
    <source>
        <dbReference type="SAM" id="MobiDB-lite"/>
    </source>
</evidence>
<dbReference type="Proteomes" id="UP000238350">
    <property type="component" value="Unassembled WGS sequence"/>
</dbReference>
<feature type="compositionally biased region" description="Basic and acidic residues" evidence="7">
    <location>
        <begin position="776"/>
        <end position="790"/>
    </location>
</feature>
<comment type="subcellular location">
    <subcellularLocation>
        <location evidence="1">Cytoplasm</location>
    </subcellularLocation>
</comment>
<dbReference type="GO" id="GO:0000049">
    <property type="term" value="F:tRNA binding"/>
    <property type="evidence" value="ECO:0007669"/>
    <property type="project" value="TreeGrafter"/>
</dbReference>
<evidence type="ECO:0000256" key="4">
    <source>
        <dbReference type="ARBA" id="ARBA00023054"/>
    </source>
</evidence>
<proteinExistence type="inferred from homology"/>
<feature type="coiled-coil region" evidence="6">
    <location>
        <begin position="306"/>
        <end position="333"/>
    </location>
</feature>
<name>A0A2T0FBQ3_9ASCO</name>
<keyword evidence="4 6" id="KW-0175">Coiled coil</keyword>
<comment type="caution">
    <text evidence="10">The sequence shown here is derived from an EMBL/GenBank/DDBJ whole genome shotgun (WGS) entry which is preliminary data.</text>
</comment>
<comment type="similarity">
    <text evidence="2">Belongs to the NEMF family.</text>
</comment>
<evidence type="ECO:0000313" key="11">
    <source>
        <dbReference type="Proteomes" id="UP000238350"/>
    </source>
</evidence>
<evidence type="ECO:0000256" key="3">
    <source>
        <dbReference type="ARBA" id="ARBA00022490"/>
    </source>
</evidence>
<keyword evidence="11" id="KW-1185">Reference proteome</keyword>
<feature type="domain" description="NFACT protein C-terminal" evidence="9">
    <location>
        <begin position="819"/>
        <end position="911"/>
    </location>
</feature>
<dbReference type="EMBL" id="NDIQ01000001">
    <property type="protein sequence ID" value="PRT52443.1"/>
    <property type="molecule type" value="Genomic_DNA"/>
</dbReference>
<feature type="region of interest" description="Disordered" evidence="7">
    <location>
        <begin position="914"/>
        <end position="938"/>
    </location>
</feature>
<feature type="compositionally biased region" description="Basic residues" evidence="7">
    <location>
        <begin position="741"/>
        <end position="752"/>
    </location>
</feature>
<evidence type="ECO:0000259" key="8">
    <source>
        <dbReference type="Pfam" id="PF05670"/>
    </source>
</evidence>
<feature type="region of interest" description="Disordered" evidence="7">
    <location>
        <begin position="627"/>
        <end position="832"/>
    </location>
</feature>
<dbReference type="AlphaFoldDB" id="A0A2T0FBQ3"/>
<dbReference type="FunFam" id="2.30.310.10:FF:000003">
    <property type="entry name" value="Zinc knuckle domain containing protein"/>
    <property type="match status" value="1"/>
</dbReference>
<evidence type="ECO:0000256" key="5">
    <source>
        <dbReference type="ARBA" id="ARBA00070414"/>
    </source>
</evidence>
<keyword evidence="3" id="KW-0963">Cytoplasm</keyword>
<feature type="domain" description="NFACT RNA-binding" evidence="8">
    <location>
        <begin position="483"/>
        <end position="585"/>
    </location>
</feature>
<evidence type="ECO:0000256" key="6">
    <source>
        <dbReference type="SAM" id="Coils"/>
    </source>
</evidence>
<dbReference type="GO" id="GO:1990112">
    <property type="term" value="C:RQC complex"/>
    <property type="evidence" value="ECO:0007669"/>
    <property type="project" value="TreeGrafter"/>
</dbReference>
<dbReference type="GO" id="GO:0043023">
    <property type="term" value="F:ribosomal large subunit binding"/>
    <property type="evidence" value="ECO:0007669"/>
    <property type="project" value="TreeGrafter"/>
</dbReference>
<evidence type="ECO:0000313" key="10">
    <source>
        <dbReference type="EMBL" id="PRT52443.1"/>
    </source>
</evidence>
<feature type="compositionally biased region" description="Basic and acidic residues" evidence="7">
    <location>
        <begin position="803"/>
        <end position="812"/>
    </location>
</feature>
<dbReference type="OrthoDB" id="207084at2759"/>
<dbReference type="InterPro" id="IPR051608">
    <property type="entry name" value="RQC_Subunit_NEMF"/>
</dbReference>
<reference evidence="10 11" key="1">
    <citation type="submission" date="2017-04" db="EMBL/GenBank/DDBJ databases">
        <title>Genome sequencing of [Candida] sorbophila.</title>
        <authorList>
            <person name="Ahn J.O."/>
        </authorList>
    </citation>
    <scope>NUCLEOTIDE SEQUENCE [LARGE SCALE GENOMIC DNA]</scope>
    <source>
        <strain evidence="10 11">DS02</strain>
    </source>
</reference>
<dbReference type="Pfam" id="PF05833">
    <property type="entry name" value="NFACT_N"/>
    <property type="match status" value="1"/>
</dbReference>
<organism evidence="10 11">
    <name type="scientific">Wickerhamiella sorbophila</name>
    <dbReference type="NCBI Taxonomy" id="45607"/>
    <lineage>
        <taxon>Eukaryota</taxon>
        <taxon>Fungi</taxon>
        <taxon>Dikarya</taxon>
        <taxon>Ascomycota</taxon>
        <taxon>Saccharomycotina</taxon>
        <taxon>Dipodascomycetes</taxon>
        <taxon>Dipodascales</taxon>
        <taxon>Trichomonascaceae</taxon>
        <taxon>Wickerhamiella</taxon>
    </lineage>
</organism>